<dbReference type="EMBL" id="CM016762">
    <property type="protein sequence ID" value="TMS33363.1"/>
    <property type="molecule type" value="Genomic_DNA"/>
</dbReference>
<accession>A0A4V6I7A4</accession>
<feature type="region of interest" description="Disordered" evidence="1">
    <location>
        <begin position="1"/>
        <end position="28"/>
    </location>
</feature>
<organism evidence="2 3">
    <name type="scientific">Steinernema carpocapsae</name>
    <name type="common">Entomopathogenic nematode</name>
    <dbReference type="NCBI Taxonomy" id="34508"/>
    <lineage>
        <taxon>Eukaryota</taxon>
        <taxon>Metazoa</taxon>
        <taxon>Ecdysozoa</taxon>
        <taxon>Nematoda</taxon>
        <taxon>Chromadorea</taxon>
        <taxon>Rhabditida</taxon>
        <taxon>Tylenchina</taxon>
        <taxon>Panagrolaimomorpha</taxon>
        <taxon>Strongyloidoidea</taxon>
        <taxon>Steinernematidae</taxon>
        <taxon>Steinernema</taxon>
    </lineage>
</organism>
<evidence type="ECO:0000256" key="1">
    <source>
        <dbReference type="SAM" id="MobiDB-lite"/>
    </source>
</evidence>
<sequence length="118" mass="12924">MSPRASEKATTEHPPIDHPTAASAEDLPQRVGLTQRRQNMCSTTTTAVTTCPSILKHSAKCSSRVMRSKSCFDTHNYKNLYLSSFLSLMKIVTRPSLGPRPLSFPTHTALAASRVDPP</sequence>
<reference evidence="2 3" key="1">
    <citation type="journal article" date="2015" name="Genome Biol.">
        <title>Comparative genomics of Steinernema reveals deeply conserved gene regulatory networks.</title>
        <authorList>
            <person name="Dillman A.R."/>
            <person name="Macchietto M."/>
            <person name="Porter C.F."/>
            <person name="Rogers A."/>
            <person name="Williams B."/>
            <person name="Antoshechkin I."/>
            <person name="Lee M.M."/>
            <person name="Goodwin Z."/>
            <person name="Lu X."/>
            <person name="Lewis E.E."/>
            <person name="Goodrich-Blair H."/>
            <person name="Stock S.P."/>
            <person name="Adams B.J."/>
            <person name="Sternberg P.W."/>
            <person name="Mortazavi A."/>
        </authorList>
    </citation>
    <scope>NUCLEOTIDE SEQUENCE [LARGE SCALE GENOMIC DNA]</scope>
    <source>
        <strain evidence="2 3">ALL</strain>
    </source>
</reference>
<keyword evidence="3" id="KW-1185">Reference proteome</keyword>
<dbReference type="EMBL" id="AZBU02000001">
    <property type="protein sequence ID" value="TMS33363.1"/>
    <property type="molecule type" value="Genomic_DNA"/>
</dbReference>
<gene>
    <name evidence="2" type="ORF">L596_001115</name>
</gene>
<feature type="compositionally biased region" description="Basic and acidic residues" evidence="1">
    <location>
        <begin position="1"/>
        <end position="16"/>
    </location>
</feature>
<evidence type="ECO:0000313" key="2">
    <source>
        <dbReference type="EMBL" id="TMS33363.1"/>
    </source>
</evidence>
<dbReference type="AlphaFoldDB" id="A0A4V6I7A4"/>
<comment type="caution">
    <text evidence="2">The sequence shown here is derived from an EMBL/GenBank/DDBJ whole genome shotgun (WGS) entry which is preliminary data.</text>
</comment>
<feature type="region of interest" description="Disordered" evidence="1">
    <location>
        <begin position="98"/>
        <end position="118"/>
    </location>
</feature>
<name>A0A4V6I7A4_STECR</name>
<dbReference type="Proteomes" id="UP000298663">
    <property type="component" value="Chromosome X"/>
</dbReference>
<reference evidence="2 3" key="2">
    <citation type="journal article" date="2019" name="G3 (Bethesda)">
        <title>Hybrid Assembly of the Genome of the Entomopathogenic Nematode Steinernema carpocapsae Identifies the X-Chromosome.</title>
        <authorList>
            <person name="Serra L."/>
            <person name="Macchietto M."/>
            <person name="Macias-Munoz A."/>
            <person name="McGill C.J."/>
            <person name="Rodriguez I.M."/>
            <person name="Rodriguez B."/>
            <person name="Murad R."/>
            <person name="Mortazavi A."/>
        </authorList>
    </citation>
    <scope>NUCLEOTIDE SEQUENCE [LARGE SCALE GENOMIC DNA]</scope>
    <source>
        <strain evidence="2 3">ALL</strain>
    </source>
</reference>
<protein>
    <submittedName>
        <fullName evidence="2">Uncharacterized protein</fullName>
    </submittedName>
</protein>
<proteinExistence type="predicted"/>
<evidence type="ECO:0000313" key="3">
    <source>
        <dbReference type="Proteomes" id="UP000298663"/>
    </source>
</evidence>